<evidence type="ECO:0000313" key="1">
    <source>
        <dbReference type="EMBL" id="POR35303.1"/>
    </source>
</evidence>
<organism evidence="1 2">
    <name type="scientific">Tolypocladium paradoxum</name>
    <dbReference type="NCBI Taxonomy" id="94208"/>
    <lineage>
        <taxon>Eukaryota</taxon>
        <taxon>Fungi</taxon>
        <taxon>Dikarya</taxon>
        <taxon>Ascomycota</taxon>
        <taxon>Pezizomycotina</taxon>
        <taxon>Sordariomycetes</taxon>
        <taxon>Hypocreomycetidae</taxon>
        <taxon>Hypocreales</taxon>
        <taxon>Ophiocordycipitaceae</taxon>
        <taxon>Tolypocladium</taxon>
    </lineage>
</organism>
<dbReference type="OrthoDB" id="2151789at2759"/>
<sequence>MTVNAAAAVDILKAAFPGRATTPDIASYYGAAVAGSWSQTCWTQAAAYVHLSSTQDVTEALAIVKKTDYMG</sequence>
<protein>
    <submittedName>
        <fullName evidence="1">Uncharacterized protein</fullName>
    </submittedName>
</protein>
<proteinExistence type="predicted"/>
<accession>A0A2S4KYN8</accession>
<dbReference type="EMBL" id="PKSG01000452">
    <property type="protein sequence ID" value="POR35303.1"/>
    <property type="molecule type" value="Genomic_DNA"/>
</dbReference>
<keyword evidence="2" id="KW-1185">Reference proteome</keyword>
<gene>
    <name evidence="1" type="ORF">TPAR_09266</name>
</gene>
<reference evidence="1 2" key="1">
    <citation type="submission" date="2018-01" db="EMBL/GenBank/DDBJ databases">
        <title>Harnessing the power of phylogenomics to disentangle the directionality and signatures of interkingdom host jumping in the parasitic fungal genus Tolypocladium.</title>
        <authorList>
            <person name="Quandt C.A."/>
            <person name="Patterson W."/>
            <person name="Spatafora J.W."/>
        </authorList>
    </citation>
    <scope>NUCLEOTIDE SEQUENCE [LARGE SCALE GENOMIC DNA]</scope>
    <source>
        <strain evidence="1 2">NRBC 100945</strain>
    </source>
</reference>
<evidence type="ECO:0000313" key="2">
    <source>
        <dbReference type="Proteomes" id="UP000237481"/>
    </source>
</evidence>
<dbReference type="Proteomes" id="UP000237481">
    <property type="component" value="Unassembled WGS sequence"/>
</dbReference>
<comment type="caution">
    <text evidence="1">The sequence shown here is derived from an EMBL/GenBank/DDBJ whole genome shotgun (WGS) entry which is preliminary data.</text>
</comment>
<dbReference type="AlphaFoldDB" id="A0A2S4KYN8"/>
<name>A0A2S4KYN8_9HYPO</name>